<dbReference type="SUPFAM" id="SSF109854">
    <property type="entry name" value="DinB/YfiT-like putative metalloenzymes"/>
    <property type="match status" value="1"/>
</dbReference>
<evidence type="ECO:0000313" key="4">
    <source>
        <dbReference type="Proteomes" id="UP000663801"/>
    </source>
</evidence>
<evidence type="ECO:0000259" key="1">
    <source>
        <dbReference type="Pfam" id="PF11716"/>
    </source>
</evidence>
<comment type="caution">
    <text evidence="2">The sequence shown here is derived from an EMBL/GenBank/DDBJ whole genome shotgun (WGS) entry which is preliminary data.</text>
</comment>
<name>A0A938YHY2_9ACTN</name>
<accession>A0A938YHY2</accession>
<feature type="domain" description="Mycothiol-dependent maleylpyruvate isomerase metal-binding" evidence="1">
    <location>
        <begin position="8"/>
        <end position="46"/>
    </location>
</feature>
<evidence type="ECO:0000313" key="2">
    <source>
        <dbReference type="EMBL" id="MBM9475434.1"/>
    </source>
</evidence>
<dbReference type="EMBL" id="JAERWL010000005">
    <property type="protein sequence ID" value="MBM9475478.1"/>
    <property type="molecule type" value="Genomic_DNA"/>
</dbReference>
<dbReference type="InterPro" id="IPR024344">
    <property type="entry name" value="MDMPI_metal-binding"/>
</dbReference>
<dbReference type="GO" id="GO:0016853">
    <property type="term" value="F:isomerase activity"/>
    <property type="evidence" value="ECO:0007669"/>
    <property type="project" value="UniProtKB-KW"/>
</dbReference>
<keyword evidence="2" id="KW-0413">Isomerase</keyword>
<dbReference type="NCBIfam" id="TIGR03083">
    <property type="entry name" value="maleylpyruvate isomerase family mycothiol-dependent enzyme"/>
    <property type="match status" value="1"/>
</dbReference>
<dbReference type="EMBL" id="JAERWL010000004">
    <property type="protein sequence ID" value="MBM9475434.1"/>
    <property type="molecule type" value="Genomic_DNA"/>
</dbReference>
<protein>
    <submittedName>
        <fullName evidence="2">Maleylpyruvate isomerase family mycothiol-dependent enzyme</fullName>
    </submittedName>
</protein>
<dbReference type="AlphaFoldDB" id="A0A938YHY2"/>
<dbReference type="Gene3D" id="1.20.120.450">
    <property type="entry name" value="dinb family like domain"/>
    <property type="match status" value="1"/>
</dbReference>
<dbReference type="Proteomes" id="UP000663801">
    <property type="component" value="Unassembled WGS sequence"/>
</dbReference>
<reference evidence="2" key="1">
    <citation type="submission" date="2021-01" db="EMBL/GenBank/DDBJ databases">
        <title>KCTC 19127 draft genome.</title>
        <authorList>
            <person name="An D."/>
        </authorList>
    </citation>
    <scope>NUCLEOTIDE SEQUENCE</scope>
    <source>
        <strain evidence="2">KCTC 19127</strain>
    </source>
</reference>
<keyword evidence="4" id="KW-1185">Reference proteome</keyword>
<dbReference type="InterPro" id="IPR017517">
    <property type="entry name" value="Maleyloyr_isom"/>
</dbReference>
<dbReference type="InterPro" id="IPR034660">
    <property type="entry name" value="DinB/YfiT-like"/>
</dbReference>
<sequence>MDTFAAVADERRGLADLLAGLTPAQQVVPSLCGSWRVHDVLAHLVMPLQVSLPRFALTMVACRGDFDRANDRLTRAQARTPFDELVVILRRKADSRFTPPGSGPEAPLADLLVHGSDIRRPLGLTRDIPPERSAAALTFLTGRPGAAFVARGTTTGLRFEAADLEWSHGDGPVVRGPADALLLALTGRQAAPDVTGDGVAILRSRLP</sequence>
<proteinExistence type="predicted"/>
<organism evidence="2 4">
    <name type="scientific">Nakamurella flavida</name>
    <dbReference type="NCBI Taxonomy" id="363630"/>
    <lineage>
        <taxon>Bacteria</taxon>
        <taxon>Bacillati</taxon>
        <taxon>Actinomycetota</taxon>
        <taxon>Actinomycetes</taxon>
        <taxon>Nakamurellales</taxon>
        <taxon>Nakamurellaceae</taxon>
        <taxon>Nakamurella</taxon>
    </lineage>
</organism>
<evidence type="ECO:0000313" key="3">
    <source>
        <dbReference type="EMBL" id="MBM9475478.1"/>
    </source>
</evidence>
<dbReference type="GO" id="GO:0046872">
    <property type="term" value="F:metal ion binding"/>
    <property type="evidence" value="ECO:0007669"/>
    <property type="project" value="InterPro"/>
</dbReference>
<gene>
    <name evidence="2" type="ORF">JL107_03145</name>
    <name evidence="3" type="ORF">JL107_03375</name>
</gene>
<dbReference type="RefSeq" id="WP_205255595.1">
    <property type="nucleotide sequence ID" value="NZ_BAAAPV010000003.1"/>
</dbReference>
<dbReference type="Pfam" id="PF11716">
    <property type="entry name" value="MDMPI_N"/>
    <property type="match status" value="1"/>
</dbReference>